<dbReference type="AlphaFoldDB" id="A0A545TCH6"/>
<evidence type="ECO:0000256" key="1">
    <source>
        <dbReference type="SAM" id="SignalP"/>
    </source>
</evidence>
<name>A0A545TCH6_9GAMM</name>
<proteinExistence type="predicted"/>
<sequence>MKKYFILITMLLISQNICASEFSQDTGKVANLYVTPGGTIAFKLSGGRAGIPNAVAKFSCTTNGGWIGHETMKPIFESAILAAKTAGNEITVTIDGCEGGWFKVKDIYFN</sequence>
<dbReference type="EMBL" id="VIKR01000002">
    <property type="protein sequence ID" value="TQV74920.1"/>
    <property type="molecule type" value="Genomic_DNA"/>
</dbReference>
<evidence type="ECO:0000313" key="2">
    <source>
        <dbReference type="EMBL" id="TQV74920.1"/>
    </source>
</evidence>
<reference evidence="2 3" key="1">
    <citation type="submission" date="2019-06" db="EMBL/GenBank/DDBJ databases">
        <title>Draft genome of Aliikangiella marina GYP-15.</title>
        <authorList>
            <person name="Wang G."/>
        </authorList>
    </citation>
    <scope>NUCLEOTIDE SEQUENCE [LARGE SCALE GENOMIC DNA]</scope>
    <source>
        <strain evidence="2 3">GYP-15</strain>
    </source>
</reference>
<dbReference type="Proteomes" id="UP000317839">
    <property type="component" value="Unassembled WGS sequence"/>
</dbReference>
<keyword evidence="1" id="KW-0732">Signal</keyword>
<feature type="chain" id="PRO_5022015960" evidence="1">
    <location>
        <begin position="20"/>
        <end position="110"/>
    </location>
</feature>
<gene>
    <name evidence="2" type="ORF">FLL45_08145</name>
</gene>
<feature type="signal peptide" evidence="1">
    <location>
        <begin position="1"/>
        <end position="19"/>
    </location>
</feature>
<accession>A0A545TCH6</accession>
<dbReference type="OrthoDB" id="9803742at2"/>
<comment type="caution">
    <text evidence="2">The sequence shown here is derived from an EMBL/GenBank/DDBJ whole genome shotgun (WGS) entry which is preliminary data.</text>
</comment>
<protein>
    <submittedName>
        <fullName evidence="2">Uncharacterized protein</fullName>
    </submittedName>
</protein>
<dbReference type="RefSeq" id="WP_142941538.1">
    <property type="nucleotide sequence ID" value="NZ_VIKR01000002.1"/>
</dbReference>
<evidence type="ECO:0000313" key="3">
    <source>
        <dbReference type="Proteomes" id="UP000317839"/>
    </source>
</evidence>
<organism evidence="2 3">
    <name type="scientific">Aliikangiella marina</name>
    <dbReference type="NCBI Taxonomy" id="1712262"/>
    <lineage>
        <taxon>Bacteria</taxon>
        <taxon>Pseudomonadati</taxon>
        <taxon>Pseudomonadota</taxon>
        <taxon>Gammaproteobacteria</taxon>
        <taxon>Oceanospirillales</taxon>
        <taxon>Pleioneaceae</taxon>
        <taxon>Aliikangiella</taxon>
    </lineage>
</organism>
<keyword evidence="3" id="KW-1185">Reference proteome</keyword>